<proteinExistence type="predicted"/>
<dbReference type="Proteomes" id="UP000199310">
    <property type="component" value="Unassembled WGS sequence"/>
</dbReference>
<evidence type="ECO:0000313" key="3">
    <source>
        <dbReference type="Proteomes" id="UP000199310"/>
    </source>
</evidence>
<gene>
    <name evidence="2" type="ORF">SAMN04488122_4226</name>
</gene>
<dbReference type="InterPro" id="IPR045361">
    <property type="entry name" value="CIS_tube_prot_N"/>
</dbReference>
<reference evidence="3" key="1">
    <citation type="submission" date="2016-10" db="EMBL/GenBank/DDBJ databases">
        <authorList>
            <person name="Varghese N."/>
            <person name="Submissions S."/>
        </authorList>
    </citation>
    <scope>NUCLEOTIDE SEQUENCE [LARGE SCALE GENOMIC DNA]</scope>
    <source>
        <strain evidence="3">DSM 3695</strain>
    </source>
</reference>
<dbReference type="STRING" id="29529.SAMN04488122_4226"/>
<evidence type="ECO:0000313" key="2">
    <source>
        <dbReference type="EMBL" id="SEW51398.1"/>
    </source>
</evidence>
<dbReference type="AlphaFoldDB" id="A0A1I0S8X6"/>
<organism evidence="2 3">
    <name type="scientific">Chitinophaga arvensicola</name>
    <dbReference type="NCBI Taxonomy" id="29529"/>
    <lineage>
        <taxon>Bacteria</taxon>
        <taxon>Pseudomonadati</taxon>
        <taxon>Bacteroidota</taxon>
        <taxon>Chitinophagia</taxon>
        <taxon>Chitinophagales</taxon>
        <taxon>Chitinophagaceae</taxon>
        <taxon>Chitinophaga</taxon>
    </lineage>
</organism>
<dbReference type="OrthoDB" id="9815939at2"/>
<sequence>MSDAKLEKIYILTYSDKLQQQLDKSHKFTVPVNAETYTRSLKVDYDIRREPGSQKTEARFISTIPEELKLDFVLDGTNTIEGYGYPGMEVQAQVKLLLDTVYYMDGETHRPRFLKVFWGKQIAFPCVMSNLDLNYVLFNADGSPLRVKVSATFLNYRAKEANEREQSKSSPDLTHYRVFKQGDRLDLFSFKIYQDPKYMLQVARQNNLTSFRRVPVGKEIYFPPFDKSEVS</sequence>
<name>A0A1I0S8X6_9BACT</name>
<dbReference type="EMBL" id="FOJG01000002">
    <property type="protein sequence ID" value="SEW51398.1"/>
    <property type="molecule type" value="Genomic_DNA"/>
</dbReference>
<evidence type="ECO:0000259" key="1">
    <source>
        <dbReference type="Pfam" id="PF19266"/>
    </source>
</evidence>
<keyword evidence="3" id="KW-1185">Reference proteome</keyword>
<protein>
    <recommendedName>
        <fullName evidence="1">Contractile injection system tube protein N-terminal domain-containing protein</fullName>
    </recommendedName>
</protein>
<dbReference type="RefSeq" id="WP_089897757.1">
    <property type="nucleotide sequence ID" value="NZ_FOJG01000002.1"/>
</dbReference>
<accession>A0A1I0S8X6</accession>
<dbReference type="Pfam" id="PF19266">
    <property type="entry name" value="CIS_tube"/>
    <property type="match status" value="1"/>
</dbReference>
<feature type="domain" description="Contractile injection system tube protein N-terminal" evidence="1">
    <location>
        <begin position="5"/>
        <end position="162"/>
    </location>
</feature>